<proteinExistence type="predicted"/>
<accession>A0AA90QTP7</accession>
<name>A0AA90QTP7_9BACI</name>
<sequence length="56" mass="6618">MKRIIEGIKHEKYDAIVVMANHPWKDGIWKKIGYLKRPAEPASFSIILHIYERVVK</sequence>
<dbReference type="RefSeq" id="WP_165976149.1">
    <property type="nucleotide sequence ID" value="NZ_JAVGVR010000001.1"/>
</dbReference>
<evidence type="ECO:0000313" key="2">
    <source>
        <dbReference type="Proteomes" id="UP001178888"/>
    </source>
</evidence>
<dbReference type="EMBL" id="JAVGVR010000001">
    <property type="protein sequence ID" value="MDQ6596374.1"/>
    <property type="molecule type" value="Genomic_DNA"/>
</dbReference>
<keyword evidence="2" id="KW-1185">Reference proteome</keyword>
<gene>
    <name evidence="1" type="ORF">RCG21_08270</name>
</gene>
<protein>
    <submittedName>
        <fullName evidence="1">Uncharacterized protein</fullName>
    </submittedName>
</protein>
<reference evidence="1" key="1">
    <citation type="submission" date="2023-08" db="EMBL/GenBank/DDBJ databases">
        <title>Nitrogen cycling bacteria in agricultural field soils.</title>
        <authorList>
            <person name="Jang J."/>
        </authorList>
    </citation>
    <scope>NUCLEOTIDE SEQUENCE</scope>
    <source>
        <strain evidence="1">PS3-36</strain>
    </source>
</reference>
<organism evidence="1 2">
    <name type="scientific">Bacillus salipaludis</name>
    <dbReference type="NCBI Taxonomy" id="2547811"/>
    <lineage>
        <taxon>Bacteria</taxon>
        <taxon>Bacillati</taxon>
        <taxon>Bacillota</taxon>
        <taxon>Bacilli</taxon>
        <taxon>Bacillales</taxon>
        <taxon>Bacillaceae</taxon>
        <taxon>Bacillus</taxon>
    </lineage>
</organism>
<evidence type="ECO:0000313" key="1">
    <source>
        <dbReference type="EMBL" id="MDQ6596374.1"/>
    </source>
</evidence>
<dbReference type="Proteomes" id="UP001178888">
    <property type="component" value="Unassembled WGS sequence"/>
</dbReference>
<dbReference type="AlphaFoldDB" id="A0AA90QTP7"/>
<comment type="caution">
    <text evidence="1">The sequence shown here is derived from an EMBL/GenBank/DDBJ whole genome shotgun (WGS) entry which is preliminary data.</text>
</comment>